<evidence type="ECO:0000313" key="3">
    <source>
        <dbReference type="Proteomes" id="UP000184032"/>
    </source>
</evidence>
<dbReference type="Proteomes" id="UP000184032">
    <property type="component" value="Unassembled WGS sequence"/>
</dbReference>
<evidence type="ECO:0000256" key="1">
    <source>
        <dbReference type="SAM" id="Phobius"/>
    </source>
</evidence>
<organism evidence="2 3">
    <name type="scientific">Anaerosphaera aminiphila DSM 21120</name>
    <dbReference type="NCBI Taxonomy" id="1120995"/>
    <lineage>
        <taxon>Bacteria</taxon>
        <taxon>Bacillati</taxon>
        <taxon>Bacillota</taxon>
        <taxon>Tissierellia</taxon>
        <taxon>Tissierellales</taxon>
        <taxon>Peptoniphilaceae</taxon>
        <taxon>Anaerosphaera</taxon>
    </lineage>
</organism>
<feature type="transmembrane region" description="Helical" evidence="1">
    <location>
        <begin position="42"/>
        <end position="58"/>
    </location>
</feature>
<keyword evidence="1" id="KW-1133">Transmembrane helix</keyword>
<accession>A0A1M5TGJ2</accession>
<dbReference type="OrthoDB" id="9938093at2"/>
<keyword evidence="1" id="KW-0812">Transmembrane</keyword>
<dbReference type="RefSeq" id="WP_073185054.1">
    <property type="nucleotide sequence ID" value="NZ_FQXI01000011.1"/>
</dbReference>
<keyword evidence="1" id="KW-0472">Membrane</keyword>
<protein>
    <submittedName>
        <fullName evidence="2">Uncharacterized protein</fullName>
    </submittedName>
</protein>
<name>A0A1M5TGJ2_9FIRM</name>
<dbReference type="EMBL" id="FQXI01000011">
    <property type="protein sequence ID" value="SHH49819.1"/>
    <property type="molecule type" value="Genomic_DNA"/>
</dbReference>
<feature type="transmembrane region" description="Helical" evidence="1">
    <location>
        <begin position="5"/>
        <end position="22"/>
    </location>
</feature>
<sequence length="129" mass="15113">MKKPISNIIIGLMAILVTWSFINNGNFVYTIDFNVYPTVNSFIFVVFSIVLLFLYFVFKNTVKSEKKLNKIYLTIILFMGIIMTVDSVKLYKFYGYEKNMSSAYLDTNSSIITEVKEYKVLEEKLMKNY</sequence>
<dbReference type="AlphaFoldDB" id="A0A1M5TGJ2"/>
<feature type="transmembrane region" description="Helical" evidence="1">
    <location>
        <begin position="70"/>
        <end position="91"/>
    </location>
</feature>
<keyword evidence="3" id="KW-1185">Reference proteome</keyword>
<dbReference type="STRING" id="1120995.SAMN02745245_01458"/>
<evidence type="ECO:0000313" key="2">
    <source>
        <dbReference type="EMBL" id="SHH49819.1"/>
    </source>
</evidence>
<proteinExistence type="predicted"/>
<gene>
    <name evidence="2" type="ORF">SAMN02745245_01458</name>
</gene>
<reference evidence="3" key="1">
    <citation type="submission" date="2016-11" db="EMBL/GenBank/DDBJ databases">
        <authorList>
            <person name="Varghese N."/>
            <person name="Submissions S."/>
        </authorList>
    </citation>
    <scope>NUCLEOTIDE SEQUENCE [LARGE SCALE GENOMIC DNA]</scope>
    <source>
        <strain evidence="3">DSM 21120</strain>
    </source>
</reference>